<evidence type="ECO:0000256" key="1">
    <source>
        <dbReference type="ARBA" id="ARBA00022980"/>
    </source>
</evidence>
<dbReference type="NCBIfam" id="NF011094">
    <property type="entry name" value="PRK14521.1"/>
    <property type="match status" value="1"/>
</dbReference>
<dbReference type="InterPro" id="IPR020592">
    <property type="entry name" value="Ribosomal_bS16_CS"/>
</dbReference>
<comment type="caution">
    <text evidence="5">The sequence shown here is derived from an EMBL/GenBank/DDBJ whole genome shotgun (WGS) entry which is preliminary data.</text>
</comment>
<feature type="compositionally biased region" description="Basic and acidic residues" evidence="4">
    <location>
        <begin position="153"/>
        <end position="166"/>
    </location>
</feature>
<keyword evidence="6" id="KW-1185">Reference proteome</keyword>
<evidence type="ECO:0000313" key="6">
    <source>
        <dbReference type="Proteomes" id="UP000054172"/>
    </source>
</evidence>
<dbReference type="PANTHER" id="PTHR12919">
    <property type="entry name" value="30S RIBOSOMAL PROTEIN S16"/>
    <property type="match status" value="1"/>
</dbReference>
<feature type="region of interest" description="Disordered" evidence="4">
    <location>
        <begin position="153"/>
        <end position="180"/>
    </location>
</feature>
<dbReference type="GO" id="GO:0005737">
    <property type="term" value="C:cytoplasm"/>
    <property type="evidence" value="ECO:0007669"/>
    <property type="project" value="UniProtKB-ARBA"/>
</dbReference>
<evidence type="ECO:0000256" key="3">
    <source>
        <dbReference type="HAMAP-Rule" id="MF_00385"/>
    </source>
</evidence>
<dbReference type="InterPro" id="IPR023803">
    <property type="entry name" value="Ribosomal_bS16_dom_sf"/>
</dbReference>
<proteinExistence type="inferred from homology"/>
<dbReference type="EMBL" id="LIIK01000003">
    <property type="protein sequence ID" value="KQM09547.1"/>
    <property type="molecule type" value="Genomic_DNA"/>
</dbReference>
<comment type="similarity">
    <text evidence="3">Belongs to the bacterial ribosomal protein bS16 family.</text>
</comment>
<reference evidence="5" key="1">
    <citation type="submission" date="2015-08" db="EMBL/GenBank/DDBJ databases">
        <title>Candidatus Bacteriodes Periocalifornicus.</title>
        <authorList>
            <person name="McLean J.S."/>
            <person name="Kelley S."/>
        </authorList>
    </citation>
    <scope>NUCLEOTIDE SEQUENCE [LARGE SCALE GENOMIC DNA]</scope>
    <source>
        <strain evidence="5">12B</strain>
    </source>
</reference>
<dbReference type="InterPro" id="IPR000307">
    <property type="entry name" value="Ribosomal_bS16"/>
</dbReference>
<dbReference type="PROSITE" id="PS00732">
    <property type="entry name" value="RIBOSOMAL_S16"/>
    <property type="match status" value="1"/>
</dbReference>
<protein>
    <recommendedName>
        <fullName evidence="3">Small ribosomal subunit protein bS16</fullName>
    </recommendedName>
</protein>
<dbReference type="SUPFAM" id="SSF54565">
    <property type="entry name" value="Ribosomal protein S16"/>
    <property type="match status" value="1"/>
</dbReference>
<dbReference type="GO" id="GO:0015935">
    <property type="term" value="C:small ribosomal subunit"/>
    <property type="evidence" value="ECO:0007669"/>
    <property type="project" value="TreeGrafter"/>
</dbReference>
<evidence type="ECO:0000256" key="2">
    <source>
        <dbReference type="ARBA" id="ARBA00023274"/>
    </source>
</evidence>
<dbReference type="Pfam" id="PF00886">
    <property type="entry name" value="Ribosomal_S16"/>
    <property type="match status" value="1"/>
</dbReference>
<dbReference type="AlphaFoldDB" id="A0A0Q4B993"/>
<keyword evidence="2 3" id="KW-0687">Ribonucleoprotein</keyword>
<feature type="compositionally biased region" description="Low complexity" evidence="4">
    <location>
        <begin position="168"/>
        <end position="180"/>
    </location>
</feature>
<dbReference type="GO" id="GO:0003735">
    <property type="term" value="F:structural constituent of ribosome"/>
    <property type="evidence" value="ECO:0007669"/>
    <property type="project" value="InterPro"/>
</dbReference>
<feature type="region of interest" description="Disordered" evidence="4">
    <location>
        <begin position="116"/>
        <end position="139"/>
    </location>
</feature>
<evidence type="ECO:0000256" key="4">
    <source>
        <dbReference type="SAM" id="MobiDB-lite"/>
    </source>
</evidence>
<dbReference type="PANTHER" id="PTHR12919:SF20">
    <property type="entry name" value="SMALL RIBOSOMAL SUBUNIT PROTEIN BS16M"/>
    <property type="match status" value="1"/>
</dbReference>
<gene>
    <name evidence="3" type="primary">rpsP</name>
    <name evidence="5" type="ORF">AL399_01285</name>
</gene>
<accession>A0A0Q4B993</accession>
<dbReference type="NCBIfam" id="TIGR00002">
    <property type="entry name" value="S16"/>
    <property type="match status" value="1"/>
</dbReference>
<dbReference type="HAMAP" id="MF_00385">
    <property type="entry name" value="Ribosomal_bS16"/>
    <property type="match status" value="1"/>
</dbReference>
<organism evidence="5 6">
    <name type="scientific">Candidatus [Bacteroides] periocalifornicus</name>
    <dbReference type="NCBI Taxonomy" id="1702214"/>
    <lineage>
        <taxon>Bacteria</taxon>
        <taxon>Pseudomonadati</taxon>
        <taxon>Bacteroidota</taxon>
    </lineage>
</organism>
<dbReference type="GO" id="GO:0006412">
    <property type="term" value="P:translation"/>
    <property type="evidence" value="ECO:0007669"/>
    <property type="project" value="UniProtKB-UniRule"/>
</dbReference>
<sequence length="180" mass="20074">MAVKIRLSRHGRKNHPFYHIVVADSRAPRDGRFIERIGSYNPMTDPATIDIDIDRSLYWLGCGAQPTLTVRNILSYKGVLLKKHLLGGVAKNAFTLEEAERRFAAWVQDKEAKIEAKKQDISNKQKSAEKSRLEAESKVSEARAAAIRKKREEESAALAEKAKEAAAEAEASSTEETPRA</sequence>
<dbReference type="Gene3D" id="3.30.1320.10">
    <property type="match status" value="1"/>
</dbReference>
<dbReference type="Proteomes" id="UP000054172">
    <property type="component" value="Unassembled WGS sequence"/>
</dbReference>
<keyword evidence="1 3" id="KW-0689">Ribosomal protein</keyword>
<name>A0A0Q4B993_9BACT</name>
<dbReference type="STRING" id="1702214.AL399_01285"/>
<dbReference type="PATRIC" id="fig|1702214.3.peg.1734"/>
<evidence type="ECO:0000313" key="5">
    <source>
        <dbReference type="EMBL" id="KQM09547.1"/>
    </source>
</evidence>